<protein>
    <submittedName>
        <fullName evidence="1">Uncharacterized protein</fullName>
    </submittedName>
</protein>
<reference evidence="1" key="1">
    <citation type="journal article" date="2015" name="Nature">
        <title>Complex archaea that bridge the gap between prokaryotes and eukaryotes.</title>
        <authorList>
            <person name="Spang A."/>
            <person name="Saw J.H."/>
            <person name="Jorgensen S.L."/>
            <person name="Zaremba-Niedzwiedzka K."/>
            <person name="Martijn J."/>
            <person name="Lind A.E."/>
            <person name="van Eijk R."/>
            <person name="Schleper C."/>
            <person name="Guy L."/>
            <person name="Ettema T.J."/>
        </authorList>
    </citation>
    <scope>NUCLEOTIDE SEQUENCE</scope>
</reference>
<organism evidence="1">
    <name type="scientific">marine sediment metagenome</name>
    <dbReference type="NCBI Taxonomy" id="412755"/>
    <lineage>
        <taxon>unclassified sequences</taxon>
        <taxon>metagenomes</taxon>
        <taxon>ecological metagenomes</taxon>
    </lineage>
</organism>
<comment type="caution">
    <text evidence="1">The sequence shown here is derived from an EMBL/GenBank/DDBJ whole genome shotgun (WGS) entry which is preliminary data.</text>
</comment>
<name>A0A0F9CXC8_9ZZZZ</name>
<dbReference type="AlphaFoldDB" id="A0A0F9CXC8"/>
<gene>
    <name evidence="1" type="ORF">LCGC14_2615280</name>
</gene>
<sequence>MSFRCELCNRSMPAHVKPIRLVMETRRKVYPERMLDKKVFDIGGVGFEIVKEVNACKKCVTRKSETQRDLDRS</sequence>
<evidence type="ECO:0000313" key="1">
    <source>
        <dbReference type="EMBL" id="KKL04518.1"/>
    </source>
</evidence>
<accession>A0A0F9CXC8</accession>
<dbReference type="EMBL" id="LAZR01044492">
    <property type="protein sequence ID" value="KKL04518.1"/>
    <property type="molecule type" value="Genomic_DNA"/>
</dbReference>
<proteinExistence type="predicted"/>